<dbReference type="EMBL" id="CAJHJT010000034">
    <property type="protein sequence ID" value="CAD7002485.1"/>
    <property type="molecule type" value="Genomic_DNA"/>
</dbReference>
<keyword evidence="2" id="KW-1185">Reference proteome</keyword>
<gene>
    <name evidence="1" type="ORF">CCAP1982_LOCUS10974</name>
</gene>
<evidence type="ECO:0000313" key="2">
    <source>
        <dbReference type="Proteomes" id="UP000606786"/>
    </source>
</evidence>
<name>A0A811UWU0_CERCA</name>
<protein>
    <submittedName>
        <fullName evidence="1">(Mediterranean fruit fly) hypothetical protein</fullName>
    </submittedName>
</protein>
<accession>A0A811UWU0</accession>
<dbReference type="Proteomes" id="UP000606786">
    <property type="component" value="Unassembled WGS sequence"/>
</dbReference>
<organism evidence="1 2">
    <name type="scientific">Ceratitis capitata</name>
    <name type="common">Mediterranean fruit fly</name>
    <name type="synonym">Tephritis capitata</name>
    <dbReference type="NCBI Taxonomy" id="7213"/>
    <lineage>
        <taxon>Eukaryota</taxon>
        <taxon>Metazoa</taxon>
        <taxon>Ecdysozoa</taxon>
        <taxon>Arthropoda</taxon>
        <taxon>Hexapoda</taxon>
        <taxon>Insecta</taxon>
        <taxon>Pterygota</taxon>
        <taxon>Neoptera</taxon>
        <taxon>Endopterygota</taxon>
        <taxon>Diptera</taxon>
        <taxon>Brachycera</taxon>
        <taxon>Muscomorpha</taxon>
        <taxon>Tephritoidea</taxon>
        <taxon>Tephritidae</taxon>
        <taxon>Ceratitis</taxon>
        <taxon>Ceratitis</taxon>
    </lineage>
</organism>
<evidence type="ECO:0000313" key="1">
    <source>
        <dbReference type="EMBL" id="CAD7002485.1"/>
    </source>
</evidence>
<proteinExistence type="predicted"/>
<reference evidence="1" key="1">
    <citation type="submission" date="2020-11" db="EMBL/GenBank/DDBJ databases">
        <authorList>
            <person name="Whitehead M."/>
        </authorList>
    </citation>
    <scope>NUCLEOTIDE SEQUENCE</scope>
    <source>
        <strain evidence="1">EGII</strain>
    </source>
</reference>
<comment type="caution">
    <text evidence="1">The sequence shown here is derived from an EMBL/GenBank/DDBJ whole genome shotgun (WGS) entry which is preliminary data.</text>
</comment>
<sequence length="104" mass="11988">MHIDLHCIFVAHLFRISLKHLYIATVKHINYITTIKFPNTMLSLPLQDYESRFLVHPRPLNAVRSLHMSSTPLFGHWTCHMQHPLPSSLRNTHSGKLHAATTTV</sequence>
<dbReference type="AlphaFoldDB" id="A0A811UWU0"/>